<keyword evidence="1" id="KW-0472">Membrane</keyword>
<evidence type="ECO:0000313" key="3">
    <source>
        <dbReference type="Proteomes" id="UP000295499"/>
    </source>
</evidence>
<sequence>MNYTKDPKAMRTKALKFYQNKVKFSIELRPIEIKEKHWQPLFEVILAVGGLMILALLYKIWFT</sequence>
<dbReference type="RefSeq" id="WP_166641949.1">
    <property type="nucleotide sequence ID" value="NZ_SNWM01000003.1"/>
</dbReference>
<proteinExistence type="predicted"/>
<feature type="transmembrane region" description="Helical" evidence="1">
    <location>
        <begin position="41"/>
        <end position="61"/>
    </location>
</feature>
<keyword evidence="1" id="KW-1133">Transmembrane helix</keyword>
<dbReference type="EMBL" id="SNWM01000003">
    <property type="protein sequence ID" value="TDO21929.1"/>
    <property type="molecule type" value="Genomic_DNA"/>
</dbReference>
<dbReference type="Proteomes" id="UP000295499">
    <property type="component" value="Unassembled WGS sequence"/>
</dbReference>
<evidence type="ECO:0000256" key="1">
    <source>
        <dbReference type="SAM" id="Phobius"/>
    </source>
</evidence>
<name>A0A4R6IIV5_9SPHI</name>
<dbReference type="AlphaFoldDB" id="A0A4R6IIV5"/>
<accession>A0A4R6IIV5</accession>
<protein>
    <submittedName>
        <fullName evidence="2">Uncharacterized protein</fullName>
    </submittedName>
</protein>
<keyword evidence="3" id="KW-1185">Reference proteome</keyword>
<reference evidence="2 3" key="1">
    <citation type="submission" date="2019-03" db="EMBL/GenBank/DDBJ databases">
        <title>Genomic Encyclopedia of Archaeal and Bacterial Type Strains, Phase II (KMG-II): from individual species to whole genera.</title>
        <authorList>
            <person name="Goeker M."/>
        </authorList>
    </citation>
    <scope>NUCLEOTIDE SEQUENCE [LARGE SCALE GENOMIC DNA]</scope>
    <source>
        <strain evidence="2 3">DSM 19034</strain>
    </source>
</reference>
<keyword evidence="1" id="KW-0812">Transmembrane</keyword>
<evidence type="ECO:0000313" key="2">
    <source>
        <dbReference type="EMBL" id="TDO21929.1"/>
    </source>
</evidence>
<gene>
    <name evidence="2" type="ORF">CLV32_3037</name>
</gene>
<comment type="caution">
    <text evidence="2">The sequence shown here is derived from an EMBL/GenBank/DDBJ whole genome shotgun (WGS) entry which is preliminary data.</text>
</comment>
<organism evidence="2 3">
    <name type="scientific">Pedobacter duraquae</name>
    <dbReference type="NCBI Taxonomy" id="425511"/>
    <lineage>
        <taxon>Bacteria</taxon>
        <taxon>Pseudomonadati</taxon>
        <taxon>Bacteroidota</taxon>
        <taxon>Sphingobacteriia</taxon>
        <taxon>Sphingobacteriales</taxon>
        <taxon>Sphingobacteriaceae</taxon>
        <taxon>Pedobacter</taxon>
    </lineage>
</organism>